<dbReference type="InterPro" id="IPR002223">
    <property type="entry name" value="Kunitz_BPTI"/>
</dbReference>
<keyword evidence="6" id="KW-1185">Reference proteome</keyword>
<sequence length="71" mass="8235">MQVNLQYYFVALFFAAECEEPHSKKGRCRALFHSWTYVQETNKCEEFVYGGCSGNGNRFDTAEQCIEHCIV</sequence>
<name>A0AAD4K636_9MUSC</name>
<keyword evidence="1" id="KW-0646">Protease inhibitor</keyword>
<accession>A0AAD4K636</accession>
<dbReference type="AlphaFoldDB" id="A0AAD4K636"/>
<organism evidence="5 6">
    <name type="scientific">Drosophila rubida</name>
    <dbReference type="NCBI Taxonomy" id="30044"/>
    <lineage>
        <taxon>Eukaryota</taxon>
        <taxon>Metazoa</taxon>
        <taxon>Ecdysozoa</taxon>
        <taxon>Arthropoda</taxon>
        <taxon>Hexapoda</taxon>
        <taxon>Insecta</taxon>
        <taxon>Pterygota</taxon>
        <taxon>Neoptera</taxon>
        <taxon>Endopterygota</taxon>
        <taxon>Diptera</taxon>
        <taxon>Brachycera</taxon>
        <taxon>Muscomorpha</taxon>
        <taxon>Ephydroidea</taxon>
        <taxon>Drosophilidae</taxon>
        <taxon>Drosophila</taxon>
    </lineage>
</organism>
<dbReference type="Gene3D" id="4.10.410.10">
    <property type="entry name" value="Pancreatic trypsin inhibitor Kunitz domain"/>
    <property type="match status" value="1"/>
</dbReference>
<evidence type="ECO:0000256" key="1">
    <source>
        <dbReference type="ARBA" id="ARBA00022690"/>
    </source>
</evidence>
<dbReference type="PROSITE" id="PS50279">
    <property type="entry name" value="BPTI_KUNITZ_2"/>
    <property type="match status" value="1"/>
</dbReference>
<dbReference type="GO" id="GO:0005615">
    <property type="term" value="C:extracellular space"/>
    <property type="evidence" value="ECO:0007669"/>
    <property type="project" value="TreeGrafter"/>
</dbReference>
<dbReference type="SUPFAM" id="SSF57362">
    <property type="entry name" value="BPTI-like"/>
    <property type="match status" value="1"/>
</dbReference>
<dbReference type="Proteomes" id="UP001200034">
    <property type="component" value="Unassembled WGS sequence"/>
</dbReference>
<evidence type="ECO:0000259" key="4">
    <source>
        <dbReference type="PROSITE" id="PS50279"/>
    </source>
</evidence>
<dbReference type="SMART" id="SM00131">
    <property type="entry name" value="KU"/>
    <property type="match status" value="1"/>
</dbReference>
<dbReference type="PROSITE" id="PS00280">
    <property type="entry name" value="BPTI_KUNITZ_1"/>
    <property type="match status" value="1"/>
</dbReference>
<dbReference type="FunFam" id="4.10.410.10:FF:000020">
    <property type="entry name" value="Collagen, type VI, alpha 3"/>
    <property type="match status" value="1"/>
</dbReference>
<gene>
    <name evidence="5" type="ORF">KR093_001372</name>
</gene>
<protein>
    <recommendedName>
        <fullName evidence="4">BPTI/Kunitz inhibitor domain-containing protein</fullName>
    </recommendedName>
</protein>
<reference evidence="5" key="1">
    <citation type="journal article" date="2021" name="Mol. Ecol. Resour.">
        <title>Phylogenomic analyses of the genus Drosophila reveals genomic signals of climate adaptation.</title>
        <authorList>
            <person name="Li F."/>
            <person name="Rane R.V."/>
            <person name="Luria V."/>
            <person name="Xiong Z."/>
            <person name="Chen J."/>
            <person name="Li Z."/>
            <person name="Catullo R.A."/>
            <person name="Griffin P.C."/>
            <person name="Schiffer M."/>
            <person name="Pearce S."/>
            <person name="Lee S.F."/>
            <person name="McElroy K."/>
            <person name="Stocker A."/>
            <person name="Shirriffs J."/>
            <person name="Cockerell F."/>
            <person name="Coppin C."/>
            <person name="Sgro C.M."/>
            <person name="Karger A."/>
            <person name="Cain J.W."/>
            <person name="Weber J.A."/>
            <person name="Santpere G."/>
            <person name="Kirschner M.W."/>
            <person name="Hoffmann A.A."/>
            <person name="Oakeshott J.G."/>
            <person name="Zhang G."/>
        </authorList>
    </citation>
    <scope>NUCLEOTIDE SEQUENCE</scope>
    <source>
        <strain evidence="5">BGI-SZ-2011g</strain>
    </source>
</reference>
<dbReference type="InterPro" id="IPR050098">
    <property type="entry name" value="TFPI/VKTCI-like"/>
</dbReference>
<evidence type="ECO:0000256" key="2">
    <source>
        <dbReference type="ARBA" id="ARBA00022900"/>
    </source>
</evidence>
<dbReference type="PANTHER" id="PTHR10083">
    <property type="entry name" value="KUNITZ-TYPE PROTEASE INHIBITOR-RELATED"/>
    <property type="match status" value="1"/>
</dbReference>
<feature type="domain" description="BPTI/Kunitz inhibitor" evidence="4">
    <location>
        <begin position="18"/>
        <end position="69"/>
    </location>
</feature>
<evidence type="ECO:0000313" key="6">
    <source>
        <dbReference type="Proteomes" id="UP001200034"/>
    </source>
</evidence>
<proteinExistence type="predicted"/>
<dbReference type="EMBL" id="JAJJHW010001127">
    <property type="protein sequence ID" value="KAH8376794.1"/>
    <property type="molecule type" value="Genomic_DNA"/>
</dbReference>
<dbReference type="GO" id="GO:0004867">
    <property type="term" value="F:serine-type endopeptidase inhibitor activity"/>
    <property type="evidence" value="ECO:0007669"/>
    <property type="project" value="UniProtKB-KW"/>
</dbReference>
<keyword evidence="2" id="KW-0722">Serine protease inhibitor</keyword>
<dbReference type="Pfam" id="PF00014">
    <property type="entry name" value="Kunitz_BPTI"/>
    <property type="match status" value="1"/>
</dbReference>
<dbReference type="InterPro" id="IPR020901">
    <property type="entry name" value="Prtase_inh_Kunz-CS"/>
</dbReference>
<dbReference type="PANTHER" id="PTHR10083:SF373">
    <property type="entry name" value="SERINE PEPTIDASE INHIBITOR, KUNITZ TYPE, 2"/>
    <property type="match status" value="1"/>
</dbReference>
<dbReference type="InterPro" id="IPR036880">
    <property type="entry name" value="Kunitz_BPTI_sf"/>
</dbReference>
<evidence type="ECO:0000313" key="5">
    <source>
        <dbReference type="EMBL" id="KAH8376794.1"/>
    </source>
</evidence>
<dbReference type="PRINTS" id="PR00759">
    <property type="entry name" value="BASICPTASE"/>
</dbReference>
<keyword evidence="3" id="KW-1015">Disulfide bond</keyword>
<comment type="caution">
    <text evidence="5">The sequence shown here is derived from an EMBL/GenBank/DDBJ whole genome shotgun (WGS) entry which is preliminary data.</text>
</comment>
<evidence type="ECO:0000256" key="3">
    <source>
        <dbReference type="ARBA" id="ARBA00023157"/>
    </source>
</evidence>